<sequence>ITPAYPFRAGILVIRLTFTGLSSVFISTVRSGSNPKVFHLTPDSLSWDDALTYCRTHYTDLAMIESAEENDAASAVVGGYNWIGLFRSTGKWSDNRTVTFTAWNYDSKTYYEPFCAAQNDLIKVKLYFINPVGKFVLCI</sequence>
<reference evidence="2" key="2">
    <citation type="submission" date="2025-09" db="UniProtKB">
        <authorList>
            <consortium name="Ensembl"/>
        </authorList>
    </citation>
    <scope>IDENTIFICATION</scope>
</reference>
<dbReference type="Proteomes" id="UP000694523">
    <property type="component" value="Unplaced"/>
</dbReference>
<dbReference type="Gene3D" id="3.10.100.10">
    <property type="entry name" value="Mannose-Binding Protein A, subunit A"/>
    <property type="match status" value="1"/>
</dbReference>
<dbReference type="SMART" id="SM00034">
    <property type="entry name" value="CLECT"/>
    <property type="match status" value="1"/>
</dbReference>
<dbReference type="AlphaFoldDB" id="A0A8C6SD07"/>
<dbReference type="PANTHER" id="PTHR45784">
    <property type="entry name" value="C-TYPE LECTIN DOMAIN FAMILY 20 MEMBER A-RELATED"/>
    <property type="match status" value="1"/>
</dbReference>
<protein>
    <recommendedName>
        <fullName evidence="1">C-type lectin domain-containing protein</fullName>
    </recommendedName>
</protein>
<dbReference type="PANTHER" id="PTHR45784:SF3">
    <property type="entry name" value="C-TYPE LECTIN DOMAIN FAMILY 4 MEMBER K-LIKE-RELATED"/>
    <property type="match status" value="1"/>
</dbReference>
<reference evidence="2" key="1">
    <citation type="submission" date="2025-08" db="UniProtKB">
        <authorList>
            <consortium name="Ensembl"/>
        </authorList>
    </citation>
    <scope>IDENTIFICATION</scope>
</reference>
<dbReference type="SUPFAM" id="SSF56436">
    <property type="entry name" value="C-type lectin-like"/>
    <property type="match status" value="1"/>
</dbReference>
<dbReference type="PROSITE" id="PS50041">
    <property type="entry name" value="C_TYPE_LECTIN_2"/>
    <property type="match status" value="1"/>
</dbReference>
<dbReference type="InterPro" id="IPR016187">
    <property type="entry name" value="CTDL_fold"/>
</dbReference>
<dbReference type="InterPro" id="IPR016186">
    <property type="entry name" value="C-type_lectin-like/link_sf"/>
</dbReference>
<evidence type="ECO:0000313" key="2">
    <source>
        <dbReference type="Ensembl" id="ENSNMLP00000002132.1"/>
    </source>
</evidence>
<keyword evidence="3" id="KW-1185">Reference proteome</keyword>
<dbReference type="InterPro" id="IPR001304">
    <property type="entry name" value="C-type_lectin-like"/>
</dbReference>
<proteinExistence type="predicted"/>
<accession>A0A8C6SD07</accession>
<evidence type="ECO:0000313" key="3">
    <source>
        <dbReference type="Proteomes" id="UP000694523"/>
    </source>
</evidence>
<name>A0A8C6SD07_9GOBI</name>
<evidence type="ECO:0000259" key="1">
    <source>
        <dbReference type="PROSITE" id="PS50041"/>
    </source>
</evidence>
<dbReference type="Ensembl" id="ENSNMLT00000002470.1">
    <property type="protein sequence ID" value="ENSNMLP00000002132.1"/>
    <property type="gene ID" value="ENSNMLG00000001617.1"/>
</dbReference>
<organism evidence="2 3">
    <name type="scientific">Neogobius melanostomus</name>
    <name type="common">round goby</name>
    <dbReference type="NCBI Taxonomy" id="47308"/>
    <lineage>
        <taxon>Eukaryota</taxon>
        <taxon>Metazoa</taxon>
        <taxon>Chordata</taxon>
        <taxon>Craniata</taxon>
        <taxon>Vertebrata</taxon>
        <taxon>Euteleostomi</taxon>
        <taxon>Actinopterygii</taxon>
        <taxon>Neopterygii</taxon>
        <taxon>Teleostei</taxon>
        <taxon>Neoteleostei</taxon>
        <taxon>Acanthomorphata</taxon>
        <taxon>Gobiaria</taxon>
        <taxon>Gobiiformes</taxon>
        <taxon>Gobioidei</taxon>
        <taxon>Gobiidae</taxon>
        <taxon>Benthophilinae</taxon>
        <taxon>Neogobiini</taxon>
        <taxon>Neogobius</taxon>
    </lineage>
</organism>
<dbReference type="Pfam" id="PF00059">
    <property type="entry name" value="Lectin_C"/>
    <property type="match status" value="1"/>
</dbReference>
<feature type="domain" description="C-type lectin" evidence="1">
    <location>
        <begin position="33"/>
        <end position="113"/>
    </location>
</feature>